<dbReference type="EMBL" id="JWZX01002420">
    <property type="protein sequence ID" value="KOO29410.1"/>
    <property type="molecule type" value="Genomic_DNA"/>
</dbReference>
<keyword evidence="6" id="KW-0243">Dynein</keyword>
<comment type="caution">
    <text evidence="12">The sequence shown here is derived from an EMBL/GenBank/DDBJ whole genome shotgun (WGS) entry which is preliminary data.</text>
</comment>
<dbReference type="AlphaFoldDB" id="A0A0M0JSD5"/>
<keyword evidence="3" id="KW-0433">Leucine-rich repeat</keyword>
<evidence type="ECO:0000256" key="6">
    <source>
        <dbReference type="ARBA" id="ARBA00023017"/>
    </source>
</evidence>
<protein>
    <recommendedName>
        <fullName evidence="11">Dynein axonemal light chain 1</fullName>
    </recommendedName>
</protein>
<dbReference type="InterPro" id="IPR025875">
    <property type="entry name" value="Leu-rich_rpt_4"/>
</dbReference>
<comment type="subcellular location">
    <subcellularLocation>
        <location evidence="1">Cytoplasm</location>
        <location evidence="1">Cytoskeleton</location>
        <location evidence="1">Cilium axoneme</location>
    </subcellularLocation>
</comment>
<keyword evidence="2" id="KW-0963">Cytoplasm</keyword>
<keyword evidence="5" id="KW-0677">Repeat</keyword>
<evidence type="ECO:0000256" key="10">
    <source>
        <dbReference type="ARBA" id="ARBA00049659"/>
    </source>
</evidence>
<accession>A0A0M0JSD5</accession>
<dbReference type="FunFam" id="3.80.10.10:FF:000049">
    <property type="entry name" value="Dynein light chain 1"/>
    <property type="match status" value="1"/>
</dbReference>
<dbReference type="OrthoDB" id="266138at2759"/>
<keyword evidence="4" id="KW-0493">Microtubule</keyword>
<evidence type="ECO:0000313" key="13">
    <source>
        <dbReference type="Proteomes" id="UP000037460"/>
    </source>
</evidence>
<dbReference type="InterPro" id="IPR001611">
    <property type="entry name" value="Leu-rich_rpt"/>
</dbReference>
<sequence>MTSCKEAIKDIEIDGKVAAEMEEVRLCPISNMKPLIVKMDNALSTLKKCRQLRMSSNAIAKIEGLAGCDSLVILSLARNNLKKIEGLNEISDSLEQLWLSYNQIGSFAGIEKLTNLQVLYASNNKIDKWPEVERLQGLPKLRELNLVNNPLYQKHDAEGNWRIEVIKRLEKLKNLDGSLIDDEERERAKAD</sequence>
<evidence type="ECO:0000256" key="8">
    <source>
        <dbReference type="ARBA" id="ARBA00023212"/>
    </source>
</evidence>
<evidence type="ECO:0000313" key="12">
    <source>
        <dbReference type="EMBL" id="KOO29410.1"/>
    </source>
</evidence>
<name>A0A0M0JSD5_9EUKA</name>
<comment type="similarity">
    <text evidence="10">Belongs to the dynein light chain LC1-type family.</text>
</comment>
<dbReference type="Gene3D" id="3.80.10.10">
    <property type="entry name" value="Ribonuclease Inhibitor"/>
    <property type="match status" value="1"/>
</dbReference>
<dbReference type="GO" id="GO:0005930">
    <property type="term" value="C:axoneme"/>
    <property type="evidence" value="ECO:0007669"/>
    <property type="project" value="UniProtKB-SubCell"/>
</dbReference>
<evidence type="ECO:0000256" key="1">
    <source>
        <dbReference type="ARBA" id="ARBA00004430"/>
    </source>
</evidence>
<dbReference type="SMART" id="SM00365">
    <property type="entry name" value="LRR_SD22"/>
    <property type="match status" value="4"/>
</dbReference>
<evidence type="ECO:0000256" key="7">
    <source>
        <dbReference type="ARBA" id="ARBA00023175"/>
    </source>
</evidence>
<evidence type="ECO:0000256" key="4">
    <source>
        <dbReference type="ARBA" id="ARBA00022701"/>
    </source>
</evidence>
<dbReference type="SUPFAM" id="SSF52058">
    <property type="entry name" value="L domain-like"/>
    <property type="match status" value="1"/>
</dbReference>
<evidence type="ECO:0000256" key="2">
    <source>
        <dbReference type="ARBA" id="ARBA00022490"/>
    </source>
</evidence>
<dbReference type="PANTHER" id="PTHR15454">
    <property type="entry name" value="NISCHARIN RELATED"/>
    <property type="match status" value="1"/>
</dbReference>
<dbReference type="Proteomes" id="UP000037460">
    <property type="component" value="Unassembled WGS sequence"/>
</dbReference>
<dbReference type="Pfam" id="PF12799">
    <property type="entry name" value="LRR_4"/>
    <property type="match status" value="1"/>
</dbReference>
<evidence type="ECO:0000256" key="3">
    <source>
        <dbReference type="ARBA" id="ARBA00022614"/>
    </source>
</evidence>
<dbReference type="GO" id="GO:0030286">
    <property type="term" value="C:dynein complex"/>
    <property type="evidence" value="ECO:0007669"/>
    <property type="project" value="UniProtKB-KW"/>
</dbReference>
<proteinExistence type="inferred from homology"/>
<dbReference type="InterPro" id="IPR032675">
    <property type="entry name" value="LRR_dom_sf"/>
</dbReference>
<dbReference type="PROSITE" id="PS51450">
    <property type="entry name" value="LRR"/>
    <property type="match status" value="3"/>
</dbReference>
<reference evidence="13" key="1">
    <citation type="journal article" date="2015" name="PLoS Genet.">
        <title>Genome Sequence and Transcriptome Analyses of Chrysochromulina tobin: Metabolic Tools for Enhanced Algal Fitness in the Prominent Order Prymnesiales (Haptophyceae).</title>
        <authorList>
            <person name="Hovde B.T."/>
            <person name="Deodato C.R."/>
            <person name="Hunsperger H.M."/>
            <person name="Ryken S.A."/>
            <person name="Yost W."/>
            <person name="Jha R.K."/>
            <person name="Patterson J."/>
            <person name="Monnat R.J. Jr."/>
            <person name="Barlow S.B."/>
            <person name="Starkenburg S.R."/>
            <person name="Cattolico R.A."/>
        </authorList>
    </citation>
    <scope>NUCLEOTIDE SEQUENCE</scope>
    <source>
        <strain evidence="13">CCMP291</strain>
    </source>
</reference>
<keyword evidence="9" id="KW-0966">Cell projection</keyword>
<evidence type="ECO:0000256" key="9">
    <source>
        <dbReference type="ARBA" id="ARBA00023273"/>
    </source>
</evidence>
<dbReference type="GO" id="GO:0005874">
    <property type="term" value="C:microtubule"/>
    <property type="evidence" value="ECO:0007669"/>
    <property type="project" value="UniProtKB-KW"/>
</dbReference>
<keyword evidence="13" id="KW-1185">Reference proteome</keyword>
<keyword evidence="8" id="KW-0206">Cytoskeleton</keyword>
<dbReference type="PANTHER" id="PTHR15454:SF73">
    <property type="entry name" value="DYNEIN AXONEMAL LIGHT CHAIN 1"/>
    <property type="match status" value="1"/>
</dbReference>
<evidence type="ECO:0000256" key="11">
    <source>
        <dbReference type="ARBA" id="ARBA00049760"/>
    </source>
</evidence>
<evidence type="ECO:0000256" key="5">
    <source>
        <dbReference type="ARBA" id="ARBA00022737"/>
    </source>
</evidence>
<keyword evidence="7" id="KW-0505">Motor protein</keyword>
<gene>
    <name evidence="12" type="ORF">Ctob_003531</name>
</gene>
<organism evidence="12 13">
    <name type="scientific">Chrysochromulina tobinii</name>
    <dbReference type="NCBI Taxonomy" id="1460289"/>
    <lineage>
        <taxon>Eukaryota</taxon>
        <taxon>Haptista</taxon>
        <taxon>Haptophyta</taxon>
        <taxon>Prymnesiophyceae</taxon>
        <taxon>Prymnesiales</taxon>
        <taxon>Chrysochromulinaceae</taxon>
        <taxon>Chrysochromulina</taxon>
    </lineage>
</organism>